<evidence type="ECO:0000256" key="1">
    <source>
        <dbReference type="ARBA" id="ARBA00022829"/>
    </source>
</evidence>
<evidence type="ECO:0000256" key="3">
    <source>
        <dbReference type="ARBA" id="ARBA00023125"/>
    </source>
</evidence>
<dbReference type="Proteomes" id="UP000009081">
    <property type="component" value="Plasmid megaplasmid"/>
</dbReference>
<dbReference type="PANTHER" id="PTHR30349">
    <property type="entry name" value="PHAGE INTEGRASE-RELATED"/>
    <property type="match status" value="1"/>
</dbReference>
<keyword evidence="3" id="KW-0238">DNA-binding</keyword>
<dbReference type="KEGG" id="mea:Mex_2p0563"/>
<dbReference type="PANTHER" id="PTHR30349:SF81">
    <property type="entry name" value="TYROSINE RECOMBINASE XERC"/>
    <property type="match status" value="1"/>
</dbReference>
<keyword evidence="7" id="KW-1185">Reference proteome</keyword>
<dbReference type="InterPro" id="IPR010998">
    <property type="entry name" value="Integrase_recombinase_N"/>
</dbReference>
<keyword evidence="1" id="KW-0159">Chromosome partition</keyword>
<dbReference type="GO" id="GO:0006310">
    <property type="term" value="P:DNA recombination"/>
    <property type="evidence" value="ECO:0007669"/>
    <property type="project" value="UniProtKB-KW"/>
</dbReference>
<dbReference type="PROSITE" id="PS51898">
    <property type="entry name" value="TYR_RECOMBINASE"/>
    <property type="match status" value="1"/>
</dbReference>
<dbReference type="Gene3D" id="1.10.150.130">
    <property type="match status" value="1"/>
</dbReference>
<geneLocation type="plasmid" evidence="6 7">
    <name>megaplasmid</name>
</geneLocation>
<dbReference type="InterPro" id="IPR002104">
    <property type="entry name" value="Integrase_catalytic"/>
</dbReference>
<dbReference type="HOGENOM" id="CLU_047407_3_0_5"/>
<evidence type="ECO:0000259" key="5">
    <source>
        <dbReference type="PROSITE" id="PS51898"/>
    </source>
</evidence>
<sequence length="346" mass="37400">MSAGGLPSVVETGRTMAHAFAGEAARERFARMVEDGTPPNTARAYDSDRAYFRSWFEISGFGEPELPIRPDILVRFVVDHSEGLEPQIDAALVAAGVKAKPGMQRISTVSRRMAAIATWHRRAGYPSPLAGGPVQEAMRVARKAAARRGFRPRNKKAAVRETLQTLLANKIAPSSADVRDDAMLLFAFASGGRRRSEVAEARIELLEEVDGDYVYHLGITKTEQEGSDRKVPIAGPAAVALRAWLSLVGCSEGPIFRSIDRHGRIGTRHLNGRAVARVVQRRAAAAGLDPKAFGGHSLRSGFVTEAGRQGKNLFEAMALSGHRSVQTVSRYHQAGTALSNEAARLL</sequence>
<dbReference type="CDD" id="cd00799">
    <property type="entry name" value="INT_Cre_C"/>
    <property type="match status" value="1"/>
</dbReference>
<dbReference type="SUPFAM" id="SSF47823">
    <property type="entry name" value="lambda integrase-like, N-terminal domain"/>
    <property type="match status" value="1"/>
</dbReference>
<proteinExistence type="predicted"/>
<dbReference type="GO" id="GO:0003677">
    <property type="term" value="F:DNA binding"/>
    <property type="evidence" value="ECO:0007669"/>
    <property type="project" value="UniProtKB-KW"/>
</dbReference>
<dbReference type="InterPro" id="IPR011010">
    <property type="entry name" value="DNA_brk_join_enz"/>
</dbReference>
<dbReference type="InterPro" id="IPR050090">
    <property type="entry name" value="Tyrosine_recombinase_XerCD"/>
</dbReference>
<accession>C5B4M8</accession>
<evidence type="ECO:0000313" key="6">
    <source>
        <dbReference type="EMBL" id="ACS43410.1"/>
    </source>
</evidence>
<evidence type="ECO:0000313" key="7">
    <source>
        <dbReference type="Proteomes" id="UP000009081"/>
    </source>
</evidence>
<dbReference type="EMBL" id="CP001511">
    <property type="protein sequence ID" value="ACS43410.1"/>
    <property type="molecule type" value="Genomic_DNA"/>
</dbReference>
<dbReference type="AlphaFoldDB" id="C5B4M8"/>
<dbReference type="Gene3D" id="1.10.443.10">
    <property type="entry name" value="Intergrase catalytic core"/>
    <property type="match status" value="1"/>
</dbReference>
<evidence type="ECO:0000256" key="2">
    <source>
        <dbReference type="ARBA" id="ARBA00022908"/>
    </source>
</evidence>
<feature type="domain" description="Tyr recombinase" evidence="5">
    <location>
        <begin position="153"/>
        <end position="345"/>
    </location>
</feature>
<dbReference type="GO" id="GO:0007059">
    <property type="term" value="P:chromosome segregation"/>
    <property type="evidence" value="ECO:0007669"/>
    <property type="project" value="UniProtKB-KW"/>
</dbReference>
<protein>
    <submittedName>
        <fullName evidence="6">Phage-related integrase/recombinase</fullName>
    </submittedName>
</protein>
<dbReference type="InterPro" id="IPR013762">
    <property type="entry name" value="Integrase-like_cat_sf"/>
</dbReference>
<dbReference type="GO" id="GO:0015074">
    <property type="term" value="P:DNA integration"/>
    <property type="evidence" value="ECO:0007669"/>
    <property type="project" value="UniProtKB-KW"/>
</dbReference>
<reference evidence="6 7" key="1">
    <citation type="journal article" date="2009" name="PLoS ONE">
        <title>Methylobacterium genome sequences: a reference blueprint to investigate microbial metabolism of C1 compounds from natural and industrial sources.</title>
        <authorList>
            <person name="Vuilleumier S."/>
            <person name="Chistoserdova L."/>
            <person name="Lee M.-C."/>
            <person name="Bringel F."/>
            <person name="Lajus A."/>
            <person name="Zhou Y."/>
            <person name="Gourion B."/>
            <person name="Barbe V."/>
            <person name="Chang J."/>
            <person name="Cruveiller S."/>
            <person name="Dossat C."/>
            <person name="Gillett W."/>
            <person name="Gruffaz C."/>
            <person name="Haugen E."/>
            <person name="Hourcade E."/>
            <person name="Levy R."/>
            <person name="Mangenot S."/>
            <person name="Muller E."/>
            <person name="Nadalig T."/>
            <person name="Pagni M."/>
            <person name="Penny C."/>
            <person name="Peyraud R."/>
            <person name="Robinson D.G."/>
            <person name="Roche D."/>
            <person name="Rouy Z."/>
            <person name="Saenampechek C."/>
            <person name="Salvignol G."/>
            <person name="Vallenet D."/>
            <person name="Wu Z."/>
            <person name="Marx C.J."/>
            <person name="Vorholt J.A."/>
            <person name="Olson M.V."/>
            <person name="Kaul R."/>
            <person name="Weissenbach J."/>
            <person name="Medigue C."/>
            <person name="Lidstrom M.E."/>
        </authorList>
    </citation>
    <scope>NUCLEOTIDE SEQUENCE [LARGE SCALE GENOMIC DNA]</scope>
    <source>
        <strain evidence="7">ATCC 14718 / DSM 1338 / JCM 2805 / NCIMB 9133 / AM1</strain>
    </source>
</reference>
<keyword evidence="2" id="KW-0229">DNA integration</keyword>
<gene>
    <name evidence="6" type="ordered locus">MexAM1_META2p0563</name>
</gene>
<dbReference type="Pfam" id="PF00589">
    <property type="entry name" value="Phage_integrase"/>
    <property type="match status" value="1"/>
</dbReference>
<dbReference type="OrthoDB" id="5513193at2"/>
<keyword evidence="4" id="KW-0233">DNA recombination</keyword>
<keyword evidence="6" id="KW-0614">Plasmid</keyword>
<name>C5B4M8_METEA</name>
<evidence type="ECO:0000256" key="4">
    <source>
        <dbReference type="ARBA" id="ARBA00023172"/>
    </source>
</evidence>
<dbReference type="SUPFAM" id="SSF56349">
    <property type="entry name" value="DNA breaking-rejoining enzymes"/>
    <property type="match status" value="1"/>
</dbReference>
<organism evidence="6 7">
    <name type="scientific">Methylorubrum extorquens (strain ATCC 14718 / DSM 1338 / JCM 2805 / NCIMB 9133 / AM1)</name>
    <name type="common">Methylobacterium extorquens</name>
    <dbReference type="NCBI Taxonomy" id="272630"/>
    <lineage>
        <taxon>Bacteria</taxon>
        <taxon>Pseudomonadati</taxon>
        <taxon>Pseudomonadota</taxon>
        <taxon>Alphaproteobacteria</taxon>
        <taxon>Hyphomicrobiales</taxon>
        <taxon>Methylobacteriaceae</taxon>
        <taxon>Methylorubrum</taxon>
    </lineage>
</organism>